<dbReference type="KEGG" id="mmob:F6R98_21355"/>
<dbReference type="Proteomes" id="UP000325755">
    <property type="component" value="Chromosome"/>
</dbReference>
<dbReference type="EMBL" id="CP044205">
    <property type="protein sequence ID" value="QFY44866.1"/>
    <property type="molecule type" value="Genomic_DNA"/>
</dbReference>
<reference evidence="1 2" key="1">
    <citation type="submission" date="2019-09" db="EMBL/GenBank/DDBJ databases">
        <title>Ecophysiology of the spiral-shaped methanotroph Methylospira mobilis as revealed by the complete genome sequence.</title>
        <authorList>
            <person name="Oshkin I.Y."/>
            <person name="Dedysh S.N."/>
            <person name="Miroshnikov K."/>
            <person name="Danilova O.V."/>
            <person name="Hakobyan A."/>
            <person name="Liesack W."/>
        </authorList>
    </citation>
    <scope>NUCLEOTIDE SEQUENCE [LARGE SCALE GENOMIC DNA]</scope>
    <source>
        <strain evidence="1 2">Shm1</strain>
    </source>
</reference>
<dbReference type="InParanoid" id="A0A5Q0BT79"/>
<gene>
    <name evidence="1" type="ORF">F6R98_21355</name>
</gene>
<organism evidence="1 2">
    <name type="scientific">Candidatus Methylospira mobilis</name>
    <dbReference type="NCBI Taxonomy" id="1808979"/>
    <lineage>
        <taxon>Bacteria</taxon>
        <taxon>Pseudomonadati</taxon>
        <taxon>Pseudomonadota</taxon>
        <taxon>Gammaproteobacteria</taxon>
        <taxon>Methylococcales</taxon>
        <taxon>Methylococcaceae</taxon>
        <taxon>Candidatus Methylospira</taxon>
    </lineage>
</organism>
<evidence type="ECO:0000313" key="2">
    <source>
        <dbReference type="Proteomes" id="UP000325755"/>
    </source>
</evidence>
<name>A0A5Q0BT79_9GAMM</name>
<protein>
    <submittedName>
        <fullName evidence="1">Uncharacterized protein</fullName>
    </submittedName>
</protein>
<sequence length="379" mass="42532">MRKILIGTGIDRSRALIHSMFTSRAMLFKLLAIPVFMLAGCQSSFGPEAVRNTHPSYNQAVIDSLNGEMLLNLVRLKYRDEILFLKINSITTALTLNATIGNNISLSSGTSTLAPSTGLSYTQLPTLSYAPMAGDLFFKSIMAPIPLDSLFAFIRNGWNIERLFNMCVERVNELYNIPSRELDNKPEKERFRRLASLLRKLQTGHSIEIGKDKNDLMILFKYKQDNASDIDEVYSLLNLKGNDKAPRRLIITDNSLAEGPDKMIVEPRGISNIMHYLAQYVRIPKEHVEAGLVDNSMEYVNEDGGNEYSNATDNIFDVQVNSWCPENAFIAVPYRDNCYYISDSDLMSKSVFQLLSNLFSLQAGQSSNTSTPVLTIPAR</sequence>
<accession>A0A5Q0BT79</accession>
<dbReference type="AlphaFoldDB" id="A0A5Q0BT79"/>
<evidence type="ECO:0000313" key="1">
    <source>
        <dbReference type="EMBL" id="QFY44866.1"/>
    </source>
</evidence>
<dbReference type="OrthoDB" id="282364at2"/>
<keyword evidence="2" id="KW-1185">Reference proteome</keyword>
<dbReference type="RefSeq" id="WP_153250831.1">
    <property type="nucleotide sequence ID" value="NZ_CP044205.1"/>
</dbReference>
<proteinExistence type="predicted"/>